<dbReference type="Proteomes" id="UP001152798">
    <property type="component" value="Chromosome 4"/>
</dbReference>
<gene>
    <name evidence="1" type="ORF">NEZAVI_LOCUS9992</name>
</gene>
<name>A0A9P0HF39_NEZVI</name>
<protein>
    <submittedName>
        <fullName evidence="1">Uncharacterized protein</fullName>
    </submittedName>
</protein>
<dbReference type="EMBL" id="OV725080">
    <property type="protein sequence ID" value="CAH1400833.1"/>
    <property type="molecule type" value="Genomic_DNA"/>
</dbReference>
<dbReference type="OrthoDB" id="7994973at2759"/>
<keyword evidence="2" id="KW-1185">Reference proteome</keyword>
<evidence type="ECO:0000313" key="1">
    <source>
        <dbReference type="EMBL" id="CAH1400833.1"/>
    </source>
</evidence>
<accession>A0A9P0HF39</accession>
<reference evidence="1" key="1">
    <citation type="submission" date="2022-01" db="EMBL/GenBank/DDBJ databases">
        <authorList>
            <person name="King R."/>
        </authorList>
    </citation>
    <scope>NUCLEOTIDE SEQUENCE</scope>
</reference>
<proteinExistence type="predicted"/>
<organism evidence="1 2">
    <name type="scientific">Nezara viridula</name>
    <name type="common">Southern green stink bug</name>
    <name type="synonym">Cimex viridulus</name>
    <dbReference type="NCBI Taxonomy" id="85310"/>
    <lineage>
        <taxon>Eukaryota</taxon>
        <taxon>Metazoa</taxon>
        <taxon>Ecdysozoa</taxon>
        <taxon>Arthropoda</taxon>
        <taxon>Hexapoda</taxon>
        <taxon>Insecta</taxon>
        <taxon>Pterygota</taxon>
        <taxon>Neoptera</taxon>
        <taxon>Paraneoptera</taxon>
        <taxon>Hemiptera</taxon>
        <taxon>Heteroptera</taxon>
        <taxon>Panheteroptera</taxon>
        <taxon>Pentatomomorpha</taxon>
        <taxon>Pentatomoidea</taxon>
        <taxon>Pentatomidae</taxon>
        <taxon>Pentatominae</taxon>
        <taxon>Nezara</taxon>
    </lineage>
</organism>
<sequence length="76" mass="8469">MGVVKLDAKDLGLVGRKKTRGEDKMMDIVLDEFALIITSDEAHFHLNGYVTSKIADIGQLVTRENCTSCLRTDKKD</sequence>
<evidence type="ECO:0000313" key="2">
    <source>
        <dbReference type="Proteomes" id="UP001152798"/>
    </source>
</evidence>
<dbReference type="AlphaFoldDB" id="A0A9P0HF39"/>